<evidence type="ECO:0000313" key="1">
    <source>
        <dbReference type="EMBL" id="CCX06415.1"/>
    </source>
</evidence>
<dbReference type="Proteomes" id="UP000018144">
    <property type="component" value="Unassembled WGS sequence"/>
</dbReference>
<dbReference type="OrthoDB" id="10494402at2759"/>
<accession>U4KXZ9</accession>
<sequence length="84" mass="9829">MLFSLPTFRFHFTLRLPQLHIGRHIRRGLIRVILAALFIARAEIRAINVQGMLLSWFRFCPEFRDQAHKAYGAQEGCYAGAWRV</sequence>
<gene>
    <name evidence="1" type="ORF">PCON_06002</name>
</gene>
<name>U4KXZ9_PYROM</name>
<proteinExistence type="predicted"/>
<evidence type="ECO:0000313" key="2">
    <source>
        <dbReference type="Proteomes" id="UP000018144"/>
    </source>
</evidence>
<protein>
    <submittedName>
        <fullName evidence="1">Uncharacterized protein</fullName>
    </submittedName>
</protein>
<organism evidence="1 2">
    <name type="scientific">Pyronema omphalodes (strain CBS 100304)</name>
    <name type="common">Pyronema confluens</name>
    <dbReference type="NCBI Taxonomy" id="1076935"/>
    <lineage>
        <taxon>Eukaryota</taxon>
        <taxon>Fungi</taxon>
        <taxon>Dikarya</taxon>
        <taxon>Ascomycota</taxon>
        <taxon>Pezizomycotina</taxon>
        <taxon>Pezizomycetes</taxon>
        <taxon>Pezizales</taxon>
        <taxon>Pyronemataceae</taxon>
        <taxon>Pyronema</taxon>
    </lineage>
</organism>
<dbReference type="EMBL" id="HF935288">
    <property type="protein sequence ID" value="CCX06415.1"/>
    <property type="molecule type" value="Genomic_DNA"/>
</dbReference>
<keyword evidence="2" id="KW-1185">Reference proteome</keyword>
<reference evidence="1 2" key="1">
    <citation type="journal article" date="2013" name="PLoS Genet.">
        <title>The genome and development-dependent transcriptomes of Pyronema confluens: a window into fungal evolution.</title>
        <authorList>
            <person name="Traeger S."/>
            <person name="Altegoer F."/>
            <person name="Freitag M."/>
            <person name="Gabaldon T."/>
            <person name="Kempken F."/>
            <person name="Kumar A."/>
            <person name="Marcet-Houben M."/>
            <person name="Poggeler S."/>
            <person name="Stajich J.E."/>
            <person name="Nowrousian M."/>
        </authorList>
    </citation>
    <scope>NUCLEOTIDE SEQUENCE [LARGE SCALE GENOMIC DNA]</scope>
    <source>
        <strain evidence="2">CBS 100304</strain>
        <tissue evidence="1">Vegetative mycelium</tissue>
    </source>
</reference>
<dbReference type="AlphaFoldDB" id="U4KXZ9"/>